<dbReference type="PANTHER" id="PTHR12526:SF640">
    <property type="entry name" value="COLANIC ACID BIOSYNTHESIS GLYCOSYLTRANSFERASE WCAL-RELATED"/>
    <property type="match status" value="1"/>
</dbReference>
<dbReference type="GO" id="GO:0016757">
    <property type="term" value="F:glycosyltransferase activity"/>
    <property type="evidence" value="ECO:0007669"/>
    <property type="project" value="UniProtKB-KW"/>
</dbReference>
<dbReference type="SUPFAM" id="SSF53756">
    <property type="entry name" value="UDP-Glycosyltransferase/glycogen phosphorylase"/>
    <property type="match status" value="1"/>
</dbReference>
<evidence type="ECO:0000256" key="2">
    <source>
        <dbReference type="ARBA" id="ARBA00022676"/>
    </source>
</evidence>
<dbReference type="AlphaFoldDB" id="A0A6C2UC49"/>
<feature type="domain" description="Glycosyltransferase subfamily 4-like N-terminal" evidence="5">
    <location>
        <begin position="126"/>
        <end position="231"/>
    </location>
</feature>
<dbReference type="Pfam" id="PF00534">
    <property type="entry name" value="Glycos_transf_1"/>
    <property type="match status" value="1"/>
</dbReference>
<feature type="domain" description="Glycosyl transferase family 1" evidence="4">
    <location>
        <begin position="241"/>
        <end position="399"/>
    </location>
</feature>
<accession>A0A6C2UC49</accession>
<organism evidence="6 7">
    <name type="scientific">Pontiella desulfatans</name>
    <dbReference type="NCBI Taxonomy" id="2750659"/>
    <lineage>
        <taxon>Bacteria</taxon>
        <taxon>Pseudomonadati</taxon>
        <taxon>Kiritimatiellota</taxon>
        <taxon>Kiritimatiellia</taxon>
        <taxon>Kiritimatiellales</taxon>
        <taxon>Pontiellaceae</taxon>
        <taxon>Pontiella</taxon>
    </lineage>
</organism>
<dbReference type="RefSeq" id="WP_136082992.1">
    <property type="nucleotide sequence ID" value="NZ_CAAHFG010000004.1"/>
</dbReference>
<evidence type="ECO:0000259" key="5">
    <source>
        <dbReference type="Pfam" id="PF13439"/>
    </source>
</evidence>
<evidence type="ECO:0000259" key="4">
    <source>
        <dbReference type="Pfam" id="PF00534"/>
    </source>
</evidence>
<evidence type="ECO:0000313" key="6">
    <source>
        <dbReference type="EMBL" id="VGO17529.1"/>
    </source>
</evidence>
<keyword evidence="7" id="KW-1185">Reference proteome</keyword>
<dbReference type="InterPro" id="IPR001296">
    <property type="entry name" value="Glyco_trans_1"/>
</dbReference>
<dbReference type="InterPro" id="IPR028098">
    <property type="entry name" value="Glyco_trans_4-like_N"/>
</dbReference>
<dbReference type="Proteomes" id="UP000366872">
    <property type="component" value="Unassembled WGS sequence"/>
</dbReference>
<dbReference type="Gene3D" id="3.40.50.2000">
    <property type="entry name" value="Glycogen Phosphorylase B"/>
    <property type="match status" value="2"/>
</dbReference>
<name>A0A6C2UC49_PONDE</name>
<proteinExistence type="inferred from homology"/>
<evidence type="ECO:0000256" key="3">
    <source>
        <dbReference type="ARBA" id="ARBA00022679"/>
    </source>
</evidence>
<dbReference type="Pfam" id="PF13439">
    <property type="entry name" value="Glyco_transf_4"/>
    <property type="match status" value="1"/>
</dbReference>
<dbReference type="EMBL" id="CAAHFG010000004">
    <property type="protein sequence ID" value="VGO17529.1"/>
    <property type="molecule type" value="Genomic_DNA"/>
</dbReference>
<evidence type="ECO:0000313" key="7">
    <source>
        <dbReference type="Proteomes" id="UP000366872"/>
    </source>
</evidence>
<evidence type="ECO:0000256" key="1">
    <source>
        <dbReference type="ARBA" id="ARBA00009481"/>
    </source>
</evidence>
<comment type="similarity">
    <text evidence="1">Belongs to the glycosyltransferase group 1 family. Glycosyltransferase 4 subfamily.</text>
</comment>
<dbReference type="PANTHER" id="PTHR12526">
    <property type="entry name" value="GLYCOSYLTRANSFERASE"/>
    <property type="match status" value="1"/>
</dbReference>
<dbReference type="CDD" id="cd03801">
    <property type="entry name" value="GT4_PimA-like"/>
    <property type="match status" value="1"/>
</dbReference>
<protein>
    <submittedName>
        <fullName evidence="6">Alpha-maltose-1-phosphate synthase</fullName>
    </submittedName>
</protein>
<sequence>MKVVHIVPGSGGTFYCQNCMRDGALVQALRRAGEDVVMVPMYLPMFTDGDPVQDDTPVFFGGINVWLQQQVPFFRKTPRWLDRLFDSKWMLRRAAQMEGTTSASDLGAMTLSMLEGTAGNQKKEVERLVDWLAEHERPDVVHISNALLIGLAGEIKAKLDVPVVCSLQDEDWWLDEINPPYDEQCWDAIRARCGDVDRFVAVSNWFADQMSERLMVPRDVIDVVHIGIDLDGFGPAPLDFDPPVLGYLSRMNTALGIDKLVDAFIELKKVPGLETLKLRATGGAVGDDLKCVEEQKRKLAKAGLAEDAEFVEDFTREQRLAFLKTISVMCVPVEQGEAFGSFIIESMAAGVPVVQPKAGAFPELVEATGGGVVYDNLVEELEALLLNPDRARALGAQGRDSVYESFSVESMAQNMVAVYRELAK</sequence>
<keyword evidence="2" id="KW-0328">Glycosyltransferase</keyword>
<reference evidence="6 7" key="1">
    <citation type="submission" date="2019-04" db="EMBL/GenBank/DDBJ databases">
        <authorList>
            <person name="Van Vliet M D."/>
        </authorList>
    </citation>
    <scope>NUCLEOTIDE SEQUENCE [LARGE SCALE GENOMIC DNA]</scope>
    <source>
        <strain evidence="6 7">F1</strain>
    </source>
</reference>
<gene>
    <name evidence="6" type="primary">glgM</name>
    <name evidence="6" type="ORF">PDESU_06126</name>
</gene>
<keyword evidence="3" id="KW-0808">Transferase</keyword>